<dbReference type="GO" id="GO:0005634">
    <property type="term" value="C:nucleus"/>
    <property type="evidence" value="ECO:0007669"/>
    <property type="project" value="TreeGrafter"/>
</dbReference>
<dbReference type="PANTHER" id="PTHR46169:SF15">
    <property type="entry name" value="INNER CENTROMERE PROTEIN A-LIKE ISOFORM X1-RELATED"/>
    <property type="match status" value="1"/>
</dbReference>
<keyword evidence="4" id="KW-1185">Reference proteome</keyword>
<dbReference type="SUPFAM" id="SSF53098">
    <property type="entry name" value="Ribonuclease H-like"/>
    <property type="match status" value="1"/>
</dbReference>
<evidence type="ECO:0000256" key="1">
    <source>
        <dbReference type="SAM" id="MobiDB-lite"/>
    </source>
</evidence>
<dbReference type="OrthoDB" id="2748837at2759"/>
<dbReference type="Proteomes" id="UP000005240">
    <property type="component" value="Unassembled WGS sequence"/>
</dbReference>
<dbReference type="InterPro" id="IPR052717">
    <property type="entry name" value="Vacuolar_transposase_reg"/>
</dbReference>
<name>A0A180G358_PUCT1</name>
<reference evidence="3" key="4">
    <citation type="submission" date="2025-05" db="UniProtKB">
        <authorList>
            <consortium name="EnsemblFungi"/>
        </authorList>
    </citation>
    <scope>IDENTIFICATION</scope>
    <source>
        <strain evidence="3">isolate 1-1 / race 1 (BBBD)</strain>
    </source>
</reference>
<feature type="region of interest" description="Disordered" evidence="1">
    <location>
        <begin position="208"/>
        <end position="236"/>
    </location>
</feature>
<dbReference type="VEuPathDB" id="FungiDB:PTTG_29996"/>
<dbReference type="PANTHER" id="PTHR46169">
    <property type="entry name" value="DNA REPLICATION-RELATED ELEMENT FACTOR, ISOFORM A"/>
    <property type="match status" value="1"/>
</dbReference>
<dbReference type="GO" id="GO:0006357">
    <property type="term" value="P:regulation of transcription by RNA polymerase II"/>
    <property type="evidence" value="ECO:0007669"/>
    <property type="project" value="TreeGrafter"/>
</dbReference>
<dbReference type="EMBL" id="ADAS02001374">
    <property type="protein sequence ID" value="OAV86263.1"/>
    <property type="molecule type" value="Genomic_DNA"/>
</dbReference>
<reference evidence="3 4" key="3">
    <citation type="journal article" date="2017" name="G3 (Bethesda)">
        <title>Comparative analysis highlights variable genome content of wheat rusts and divergence of the mating loci.</title>
        <authorList>
            <person name="Cuomo C.A."/>
            <person name="Bakkeren G."/>
            <person name="Khalil H.B."/>
            <person name="Panwar V."/>
            <person name="Joly D."/>
            <person name="Linning R."/>
            <person name="Sakthikumar S."/>
            <person name="Song X."/>
            <person name="Adiconis X."/>
            <person name="Fan L."/>
            <person name="Goldberg J.M."/>
            <person name="Levin J.Z."/>
            <person name="Young S."/>
            <person name="Zeng Q."/>
            <person name="Anikster Y."/>
            <person name="Bruce M."/>
            <person name="Wang M."/>
            <person name="Yin C."/>
            <person name="McCallum B."/>
            <person name="Szabo L.J."/>
            <person name="Hulbert S."/>
            <person name="Chen X."/>
            <person name="Fellers J.P."/>
        </authorList>
    </citation>
    <scope>NUCLEOTIDE SEQUENCE</scope>
    <source>
        <strain evidence="3">isolate 1-1 / race 1 (BBBD)</strain>
        <strain evidence="4">Isolate 1-1 / race 1 (BBBD)</strain>
    </source>
</reference>
<accession>A0A180G358</accession>
<organism evidence="2">
    <name type="scientific">Puccinia triticina (isolate 1-1 / race 1 (BBBD))</name>
    <name type="common">Brown leaf rust fungus</name>
    <dbReference type="NCBI Taxonomy" id="630390"/>
    <lineage>
        <taxon>Eukaryota</taxon>
        <taxon>Fungi</taxon>
        <taxon>Dikarya</taxon>
        <taxon>Basidiomycota</taxon>
        <taxon>Pucciniomycotina</taxon>
        <taxon>Pucciniomycetes</taxon>
        <taxon>Pucciniales</taxon>
        <taxon>Pucciniaceae</taxon>
        <taxon>Puccinia</taxon>
    </lineage>
</organism>
<dbReference type="InterPro" id="IPR012337">
    <property type="entry name" value="RNaseH-like_sf"/>
</dbReference>
<dbReference type="AlphaFoldDB" id="A0A180G358"/>
<gene>
    <name evidence="2" type="ORF">PTTG_29996</name>
</gene>
<reference evidence="2" key="2">
    <citation type="submission" date="2016-05" db="EMBL/GenBank/DDBJ databases">
        <title>Comparative analysis highlights variable genome content of wheat rusts and divergence of the mating loci.</title>
        <authorList>
            <person name="Cuomo C.A."/>
            <person name="Bakkeren G."/>
            <person name="Szabo L."/>
            <person name="Khalil H."/>
            <person name="Joly D."/>
            <person name="Goldberg J."/>
            <person name="Young S."/>
            <person name="Zeng Q."/>
            <person name="Fellers J."/>
        </authorList>
    </citation>
    <scope>NUCLEOTIDE SEQUENCE [LARGE SCALE GENOMIC DNA]</scope>
    <source>
        <strain evidence="2">1-1 BBBD Race 1</strain>
    </source>
</reference>
<proteinExistence type="predicted"/>
<evidence type="ECO:0000313" key="3">
    <source>
        <dbReference type="EnsemblFungi" id="PTTG_29996-t43_1-p1"/>
    </source>
</evidence>
<evidence type="ECO:0000313" key="4">
    <source>
        <dbReference type="Proteomes" id="UP000005240"/>
    </source>
</evidence>
<protein>
    <submittedName>
        <fullName evidence="3">DUF659 domain-containing protein</fullName>
    </submittedName>
</protein>
<feature type="compositionally biased region" description="Basic and acidic residues" evidence="1">
    <location>
        <begin position="223"/>
        <end position="236"/>
    </location>
</feature>
<dbReference type="STRING" id="630390.A0A180G358"/>
<evidence type="ECO:0000313" key="2">
    <source>
        <dbReference type="EMBL" id="OAV86263.1"/>
    </source>
</evidence>
<dbReference type="EnsemblFungi" id="PTTG_29996-t43_1">
    <property type="protein sequence ID" value="PTTG_29996-t43_1-p1"/>
    <property type="gene ID" value="PTTG_29996"/>
</dbReference>
<reference evidence="2" key="1">
    <citation type="submission" date="2009-11" db="EMBL/GenBank/DDBJ databases">
        <authorList>
            <consortium name="The Broad Institute Genome Sequencing Platform"/>
            <person name="Ward D."/>
            <person name="Feldgarden M."/>
            <person name="Earl A."/>
            <person name="Young S.K."/>
            <person name="Zeng Q."/>
            <person name="Koehrsen M."/>
            <person name="Alvarado L."/>
            <person name="Berlin A."/>
            <person name="Bochicchio J."/>
            <person name="Borenstein D."/>
            <person name="Chapman S.B."/>
            <person name="Chen Z."/>
            <person name="Engels R."/>
            <person name="Freedman E."/>
            <person name="Gellesch M."/>
            <person name="Goldberg J."/>
            <person name="Griggs A."/>
            <person name="Gujja S."/>
            <person name="Heilman E."/>
            <person name="Heiman D."/>
            <person name="Hepburn T."/>
            <person name="Howarth C."/>
            <person name="Jen D."/>
            <person name="Larson L."/>
            <person name="Lewis B."/>
            <person name="Mehta T."/>
            <person name="Park D."/>
            <person name="Pearson M."/>
            <person name="Roberts A."/>
            <person name="Saif S."/>
            <person name="Shea T."/>
            <person name="Shenoy N."/>
            <person name="Sisk P."/>
            <person name="Stolte C."/>
            <person name="Sykes S."/>
            <person name="Thomson T."/>
            <person name="Walk T."/>
            <person name="White J."/>
            <person name="Yandava C."/>
            <person name="Izard J."/>
            <person name="Baranova O.V."/>
            <person name="Blanton J.M."/>
            <person name="Tanner A.C."/>
            <person name="Dewhirst F.E."/>
            <person name="Haas B."/>
            <person name="Nusbaum C."/>
            <person name="Birren B."/>
        </authorList>
    </citation>
    <scope>NUCLEOTIDE SEQUENCE [LARGE SCALE GENOMIC DNA]</scope>
    <source>
        <strain evidence="2">1-1 BBBD Race 1</strain>
    </source>
</reference>
<sequence>MVSRDIHMLYSAVQENYRSVLQAHTGALYLGVDGWQSPNGFDILGIVIYCLAQAADKDSDPILKAMPLDFICLSQSHTGEYLSETVRMVVEKFGIQQKIWGIVSDNASNNKVMVRELKKFKWPRFKGETQWLCCFAHVLNLIVQAILRLFGTQKKPKSSIQSTTSDANDSNQSVLSNDNAAERIRLFNHESTPAENDDEDIQSKLESINGNNADDTESLGLDDIDHTSNEDNSDRYTTDGCKQSLAKFRAIAKKLKYSLNSKDEFRDICQEKGCATPHTVECDVRTRWNSTLLQLQSIIRCKPTIHEWQRHKRHGVHQKYYLDQSDFELACDLVKVLNPLQEKLYKLLAVEMQELKASFASCKNQVLVDSMHIV</sequence>